<reference evidence="4 5" key="1">
    <citation type="submission" date="2020-08" db="EMBL/GenBank/DDBJ databases">
        <title>Genome public.</title>
        <authorList>
            <person name="Liu C."/>
            <person name="Sun Q."/>
        </authorList>
    </citation>
    <scope>NUCLEOTIDE SEQUENCE [LARGE SCALE GENOMIC DNA]</scope>
    <source>
        <strain evidence="4 5">New-38</strain>
    </source>
</reference>
<organism evidence="4 5">
    <name type="scientific">Pseudoflavonifractor hominis</name>
    <dbReference type="NCBI Taxonomy" id="2763059"/>
    <lineage>
        <taxon>Bacteria</taxon>
        <taxon>Bacillati</taxon>
        <taxon>Bacillota</taxon>
        <taxon>Clostridia</taxon>
        <taxon>Eubacteriales</taxon>
        <taxon>Oscillospiraceae</taxon>
        <taxon>Pseudoflavonifractor</taxon>
    </lineage>
</organism>
<dbReference type="RefSeq" id="WP_186963625.1">
    <property type="nucleotide sequence ID" value="NZ_JACOPR010000004.1"/>
</dbReference>
<accession>A0ABR7HTB5</accession>
<feature type="binding site" evidence="3">
    <location>
        <begin position="218"/>
        <end position="223"/>
    </location>
    <ligand>
        <name>Mo-bis(molybdopterin guanine dinucleotide)</name>
        <dbReference type="ChEBI" id="CHEBI:60539"/>
    </ligand>
</feature>
<evidence type="ECO:0000256" key="3">
    <source>
        <dbReference type="HAMAP-Rule" id="MF_00187"/>
    </source>
</evidence>
<gene>
    <name evidence="3" type="primary">fdhD</name>
    <name evidence="4" type="ORF">H8S34_07905</name>
</gene>
<dbReference type="PIRSF" id="PIRSF015626">
    <property type="entry name" value="FdhD"/>
    <property type="match status" value="1"/>
</dbReference>
<dbReference type="InterPro" id="IPR003786">
    <property type="entry name" value="FdhD"/>
</dbReference>
<dbReference type="HAMAP" id="MF_00187">
    <property type="entry name" value="FdhD"/>
    <property type="match status" value="1"/>
</dbReference>
<dbReference type="PANTHER" id="PTHR30592:SF1">
    <property type="entry name" value="SULFUR CARRIER PROTEIN FDHD"/>
    <property type="match status" value="1"/>
</dbReference>
<dbReference type="PANTHER" id="PTHR30592">
    <property type="entry name" value="FORMATE DEHYDROGENASE"/>
    <property type="match status" value="1"/>
</dbReference>
<dbReference type="EMBL" id="JACOPR010000004">
    <property type="protein sequence ID" value="MBC5730759.1"/>
    <property type="molecule type" value="Genomic_DNA"/>
</dbReference>
<evidence type="ECO:0000313" key="5">
    <source>
        <dbReference type="Proteomes" id="UP000660021"/>
    </source>
</evidence>
<dbReference type="Gene3D" id="3.40.140.10">
    <property type="entry name" value="Cytidine Deaminase, domain 2"/>
    <property type="match status" value="1"/>
</dbReference>
<keyword evidence="2 3" id="KW-0501">Molybdenum cofactor biosynthesis</keyword>
<evidence type="ECO:0000313" key="4">
    <source>
        <dbReference type="EMBL" id="MBC5730759.1"/>
    </source>
</evidence>
<evidence type="ECO:0000256" key="1">
    <source>
        <dbReference type="ARBA" id="ARBA00022490"/>
    </source>
</evidence>
<comment type="caution">
    <text evidence="4">The sequence shown here is derived from an EMBL/GenBank/DDBJ whole genome shotgun (WGS) entry which is preliminary data.</text>
</comment>
<keyword evidence="5" id="KW-1185">Reference proteome</keyword>
<comment type="subcellular location">
    <subcellularLocation>
        <location evidence="3">Cytoplasm</location>
    </subcellularLocation>
</comment>
<evidence type="ECO:0000256" key="2">
    <source>
        <dbReference type="ARBA" id="ARBA00023150"/>
    </source>
</evidence>
<protein>
    <recommendedName>
        <fullName evidence="3">Protein FdhD</fullName>
    </recommendedName>
</protein>
<name>A0ABR7HTB5_9FIRM</name>
<proteinExistence type="inferred from homology"/>
<dbReference type="SUPFAM" id="SSF53927">
    <property type="entry name" value="Cytidine deaminase-like"/>
    <property type="match status" value="1"/>
</dbReference>
<comment type="function">
    <text evidence="3">Required for formate dehydrogenase (FDH) activity.</text>
</comment>
<comment type="caution">
    <text evidence="3">Lacks conserved residue(s) required for the propagation of feature annotation.</text>
</comment>
<dbReference type="Pfam" id="PF02634">
    <property type="entry name" value="FdhD-NarQ"/>
    <property type="match status" value="1"/>
</dbReference>
<dbReference type="InterPro" id="IPR016193">
    <property type="entry name" value="Cytidine_deaminase-like"/>
</dbReference>
<comment type="similarity">
    <text evidence="3">Belongs to the FdhD family.</text>
</comment>
<keyword evidence="1 3" id="KW-0963">Cytoplasm</keyword>
<sequence>MTDALSVLCDVVHISRSTDTPGQDEVVVEHPLRVEIDGTDSLLLSCSPAHLEELVTGNLFCRRYLSSAGELHTLSFSPDRHTAYVTRTPAAVPSAPDRPEDIRLPASAAYAIMGRNLSASALFQRTGGVHCVSLSLPDGSLISREDLARHNAVDKIIGHALLHHVSLCRCVLAVSGRLSADMMEKAARAAIPIVLSKGAPTDRAIQLARAHGITLAGFIRGERMNLYACPERIDPAR</sequence>
<dbReference type="Proteomes" id="UP000660021">
    <property type="component" value="Unassembled WGS sequence"/>
</dbReference>